<name>A0A2D4KT45_9SAUR</name>
<dbReference type="AlphaFoldDB" id="A0A2D4KT45"/>
<feature type="region of interest" description="Disordered" evidence="1">
    <location>
        <begin position="30"/>
        <end position="60"/>
    </location>
</feature>
<organism evidence="2">
    <name type="scientific">Micrurus paraensis</name>
    <dbReference type="NCBI Taxonomy" id="1970185"/>
    <lineage>
        <taxon>Eukaryota</taxon>
        <taxon>Metazoa</taxon>
        <taxon>Chordata</taxon>
        <taxon>Craniata</taxon>
        <taxon>Vertebrata</taxon>
        <taxon>Euteleostomi</taxon>
        <taxon>Lepidosauria</taxon>
        <taxon>Squamata</taxon>
        <taxon>Bifurcata</taxon>
        <taxon>Unidentata</taxon>
        <taxon>Episquamata</taxon>
        <taxon>Toxicofera</taxon>
        <taxon>Serpentes</taxon>
        <taxon>Colubroidea</taxon>
        <taxon>Elapidae</taxon>
        <taxon>Elapinae</taxon>
        <taxon>Micrurus</taxon>
    </lineage>
</organism>
<evidence type="ECO:0000256" key="1">
    <source>
        <dbReference type="SAM" id="MobiDB-lite"/>
    </source>
</evidence>
<reference evidence="2" key="2">
    <citation type="submission" date="2017-11" db="EMBL/GenBank/DDBJ databases">
        <title>Coralsnake Venomics: Analyses of Venom Gland Transcriptomes and Proteomes of Six Brazilian Taxa.</title>
        <authorList>
            <person name="Aird S.D."/>
            <person name="Jorge da Silva N."/>
            <person name="Qiu L."/>
            <person name="Villar-Briones A."/>
            <person name="Aparecida-Saddi V."/>
            <person name="Campos-Telles M.P."/>
            <person name="Grau M."/>
            <person name="Mikheyev A.S."/>
        </authorList>
    </citation>
    <scope>NUCLEOTIDE SEQUENCE</scope>
    <source>
        <tissue evidence="2">Venom_gland</tissue>
    </source>
</reference>
<evidence type="ECO:0000313" key="2">
    <source>
        <dbReference type="EMBL" id="LAB11869.1"/>
    </source>
</evidence>
<dbReference type="EMBL" id="IACL01093876">
    <property type="protein sequence ID" value="LAB11869.1"/>
    <property type="molecule type" value="Transcribed_RNA"/>
</dbReference>
<proteinExistence type="predicted"/>
<protein>
    <submittedName>
        <fullName evidence="2">Uncharacterized protein</fullName>
    </submittedName>
</protein>
<accession>A0A2D4KT45</accession>
<reference evidence="2" key="1">
    <citation type="submission" date="2017-07" db="EMBL/GenBank/DDBJ databases">
        <authorList>
            <person name="Mikheyev A."/>
            <person name="Grau M."/>
        </authorList>
    </citation>
    <scope>NUCLEOTIDE SEQUENCE</scope>
    <source>
        <tissue evidence="2">Venom_gland</tissue>
    </source>
</reference>
<sequence length="101" mass="11350">MTFAFRKGVFCLEKQKEKVSSCILLPQRAPSVHEWSRDPPQTAEDNQKKDNNNVKAKQGANGTATAAILLFLTSPYRHTHTHTPPSERRTLLCGGCWSGRR</sequence>